<organism evidence="4 5">
    <name type="scientific">Operophtera brumata</name>
    <name type="common">Winter moth</name>
    <name type="synonym">Phalaena brumata</name>
    <dbReference type="NCBI Taxonomy" id="104452"/>
    <lineage>
        <taxon>Eukaryota</taxon>
        <taxon>Metazoa</taxon>
        <taxon>Ecdysozoa</taxon>
        <taxon>Arthropoda</taxon>
        <taxon>Hexapoda</taxon>
        <taxon>Insecta</taxon>
        <taxon>Pterygota</taxon>
        <taxon>Neoptera</taxon>
        <taxon>Endopterygota</taxon>
        <taxon>Lepidoptera</taxon>
        <taxon>Glossata</taxon>
        <taxon>Ditrysia</taxon>
        <taxon>Geometroidea</taxon>
        <taxon>Geometridae</taxon>
        <taxon>Larentiinae</taxon>
        <taxon>Operophtera</taxon>
    </lineage>
</organism>
<dbReference type="Proteomes" id="UP000037510">
    <property type="component" value="Unassembled WGS sequence"/>
</dbReference>
<sequence length="364" mass="40745">MDSGEQLPIDMVEQLLKFTPSAEEAALLEEHQEELDSMARADRKKFSAAAAEATSRASVVLRAARDMTRSRRLRTLLEIVLALGNYMNRVFVVLRAAREVTRSCILRALLEFVLDIGNYMNRNGLREVSKELEYHSALPAPSPHDAFLPVMREFHAHAVCSFTQLEDLFQTYYSSLAAPSQHDAFLLVMREFHAHAVCSFTQLEDLFQTYYSALPAPSQHDAFLPVMREFHAHAVCSFTQLEDLFQDMKSRLESCAHTFGEEPSTSPELLFGAMDSFLTQLSVGKSLGKSGSECNSDSSRDGTLTNGQKGEFDDLISALRTGDVFGDDVAKFKRSRKTSKVGVKGRDSPPRGVCREDSRERQNN</sequence>
<dbReference type="STRING" id="104452.A0A0L7LUD5"/>
<dbReference type="Gene3D" id="1.20.58.2220">
    <property type="entry name" value="Formin, FH2 domain"/>
    <property type="match status" value="2"/>
</dbReference>
<evidence type="ECO:0000313" key="4">
    <source>
        <dbReference type="EMBL" id="KOB79088.1"/>
    </source>
</evidence>
<proteinExistence type="predicted"/>
<keyword evidence="5" id="KW-1185">Reference proteome</keyword>
<dbReference type="EMBL" id="JTDY01000064">
    <property type="protein sequence ID" value="KOB79088.1"/>
    <property type="molecule type" value="Genomic_DNA"/>
</dbReference>
<evidence type="ECO:0000313" key="5">
    <source>
        <dbReference type="Proteomes" id="UP000037510"/>
    </source>
</evidence>
<dbReference type="InterPro" id="IPR042201">
    <property type="entry name" value="FH2_Formin_sf"/>
</dbReference>
<protein>
    <submittedName>
        <fullName evidence="4">Disheveled associated activator of morphogenesis</fullName>
    </submittedName>
</protein>
<gene>
    <name evidence="4" type="ORF">OBRU01_01187</name>
</gene>
<accession>A0A0L7LUD5</accession>
<name>A0A0L7LUD5_OPEBR</name>
<feature type="region of interest" description="Disordered" evidence="1">
    <location>
        <begin position="336"/>
        <end position="364"/>
    </location>
</feature>
<dbReference type="PANTHER" id="PTHR45725:SF1">
    <property type="entry name" value="DISHEVELLED ASSOCIATED ACTIVATOR OF MORPHOGENESIS, ISOFORM D"/>
    <property type="match status" value="1"/>
</dbReference>
<dbReference type="InterPro" id="IPR014767">
    <property type="entry name" value="DAD_dom"/>
</dbReference>
<feature type="compositionally biased region" description="Basic and acidic residues" evidence="1">
    <location>
        <begin position="344"/>
        <end position="364"/>
    </location>
</feature>
<dbReference type="PANTHER" id="PTHR45725">
    <property type="entry name" value="FORMIN HOMOLOGY 2 FAMILY MEMBER"/>
    <property type="match status" value="1"/>
</dbReference>
<evidence type="ECO:0000256" key="1">
    <source>
        <dbReference type="SAM" id="MobiDB-lite"/>
    </source>
</evidence>
<evidence type="ECO:0000259" key="2">
    <source>
        <dbReference type="PROSITE" id="PS51231"/>
    </source>
</evidence>
<dbReference type="InterPro" id="IPR051425">
    <property type="entry name" value="Formin_Homology"/>
</dbReference>
<dbReference type="InterPro" id="IPR015425">
    <property type="entry name" value="FH2_Formin"/>
</dbReference>
<feature type="domain" description="FH2" evidence="3">
    <location>
        <begin position="1"/>
        <end position="307"/>
    </location>
</feature>
<dbReference type="PROSITE" id="PS51231">
    <property type="entry name" value="DAD"/>
    <property type="match status" value="1"/>
</dbReference>
<feature type="domain" description="DAD" evidence="2">
    <location>
        <begin position="305"/>
        <end position="337"/>
    </location>
</feature>
<dbReference type="AlphaFoldDB" id="A0A0L7LUD5"/>
<dbReference type="PROSITE" id="PS51444">
    <property type="entry name" value="FH2"/>
    <property type="match status" value="1"/>
</dbReference>
<evidence type="ECO:0000259" key="3">
    <source>
        <dbReference type="PROSITE" id="PS51444"/>
    </source>
</evidence>
<dbReference type="GO" id="GO:0030838">
    <property type="term" value="P:positive regulation of actin filament polymerization"/>
    <property type="evidence" value="ECO:0007669"/>
    <property type="project" value="TreeGrafter"/>
</dbReference>
<reference evidence="4 5" key="1">
    <citation type="journal article" date="2015" name="Genome Biol. Evol.">
        <title>The genome of winter moth (Operophtera brumata) provides a genomic perspective on sexual dimorphism and phenology.</title>
        <authorList>
            <person name="Derks M.F."/>
            <person name="Smit S."/>
            <person name="Salis L."/>
            <person name="Schijlen E."/>
            <person name="Bossers A."/>
            <person name="Mateman C."/>
            <person name="Pijl A.S."/>
            <person name="de Ridder D."/>
            <person name="Groenen M.A."/>
            <person name="Visser M.E."/>
            <person name="Megens H.J."/>
        </authorList>
    </citation>
    <scope>NUCLEOTIDE SEQUENCE [LARGE SCALE GENOMIC DNA]</scope>
    <source>
        <strain evidence="4">WM2013NL</strain>
        <tissue evidence="4">Head and thorax</tissue>
    </source>
</reference>
<comment type="caution">
    <text evidence="4">The sequence shown here is derived from an EMBL/GenBank/DDBJ whole genome shotgun (WGS) entry which is preliminary data.</text>
</comment>
<dbReference type="SUPFAM" id="SSF101447">
    <property type="entry name" value="Formin homology 2 domain (FH2 domain)"/>
    <property type="match status" value="3"/>
</dbReference>